<feature type="transmembrane region" description="Helical" evidence="2">
    <location>
        <begin position="94"/>
        <end position="114"/>
    </location>
</feature>
<sequence>MMAVSATLSFLVEQFDKRVADKPTREKFYHDVVEFSYHQPFIATFVFSQFIFALLPLLGFLGFSLGAVIITLGICGFWIGVGLCVLFSTLAFTATIATVVWLCACASFLCARWFTQLVSGAPTGVKQRAIKGPDKKEDRISRDKPAVVKWPEGKLQENTPPYRETTVAKSANSTDESGSDSGSGKGNGQKYLTRPRDTAQPQPLQPLNEAERLRLRRDIERSLR</sequence>
<keyword evidence="2" id="KW-0472">Membrane</keyword>
<feature type="transmembrane region" description="Helical" evidence="2">
    <location>
        <begin position="65"/>
        <end position="88"/>
    </location>
</feature>
<proteinExistence type="predicted"/>
<dbReference type="Pfam" id="PF16015">
    <property type="entry name" value="Promethin"/>
    <property type="match status" value="1"/>
</dbReference>
<evidence type="ECO:0000313" key="3">
    <source>
        <dbReference type="EMBL" id="PUU83310.1"/>
    </source>
</evidence>
<keyword evidence="4" id="KW-1185">Reference proteome</keyword>
<dbReference type="STRING" id="42251.A0A2T7A6G3"/>
<dbReference type="AlphaFoldDB" id="A0A2T7A6G3"/>
<dbReference type="Proteomes" id="UP000244722">
    <property type="component" value="Unassembled WGS sequence"/>
</dbReference>
<name>A0A2T7A6G3_TUBBO</name>
<evidence type="ECO:0000256" key="1">
    <source>
        <dbReference type="SAM" id="MobiDB-lite"/>
    </source>
</evidence>
<protein>
    <submittedName>
        <fullName evidence="3">Uncharacterized protein</fullName>
    </submittedName>
</protein>
<accession>A0A2T7A6G3</accession>
<evidence type="ECO:0000313" key="4">
    <source>
        <dbReference type="Proteomes" id="UP000244722"/>
    </source>
</evidence>
<feature type="compositionally biased region" description="Basic and acidic residues" evidence="1">
    <location>
        <begin position="209"/>
        <end position="224"/>
    </location>
</feature>
<organism evidence="3 4">
    <name type="scientific">Tuber borchii</name>
    <name type="common">White truffle</name>
    <dbReference type="NCBI Taxonomy" id="42251"/>
    <lineage>
        <taxon>Eukaryota</taxon>
        <taxon>Fungi</taxon>
        <taxon>Dikarya</taxon>
        <taxon>Ascomycota</taxon>
        <taxon>Pezizomycotina</taxon>
        <taxon>Pezizomycetes</taxon>
        <taxon>Pezizales</taxon>
        <taxon>Tuberaceae</taxon>
        <taxon>Tuber</taxon>
    </lineage>
</organism>
<dbReference type="OrthoDB" id="5349342at2759"/>
<feature type="transmembrane region" description="Helical" evidence="2">
    <location>
        <begin position="38"/>
        <end position="58"/>
    </location>
</feature>
<reference evidence="3 4" key="1">
    <citation type="submission" date="2017-04" db="EMBL/GenBank/DDBJ databases">
        <title>Draft genome sequence of Tuber borchii Vittad., a whitish edible truffle.</title>
        <authorList>
            <consortium name="DOE Joint Genome Institute"/>
            <person name="Murat C."/>
            <person name="Kuo A."/>
            <person name="Barry K.W."/>
            <person name="Clum A."/>
            <person name="Dockter R.B."/>
            <person name="Fauchery L."/>
            <person name="Iotti M."/>
            <person name="Kohler A."/>
            <person name="Labutti K."/>
            <person name="Lindquist E.A."/>
            <person name="Lipzen A."/>
            <person name="Ohm R.A."/>
            <person name="Wang M."/>
            <person name="Grigoriev I.V."/>
            <person name="Zambonelli A."/>
            <person name="Martin F.M."/>
        </authorList>
    </citation>
    <scope>NUCLEOTIDE SEQUENCE [LARGE SCALE GENOMIC DNA]</scope>
    <source>
        <strain evidence="3 4">Tbo3840</strain>
    </source>
</reference>
<comment type="caution">
    <text evidence="3">The sequence shown here is derived from an EMBL/GenBank/DDBJ whole genome shotgun (WGS) entry which is preliminary data.</text>
</comment>
<evidence type="ECO:0000256" key="2">
    <source>
        <dbReference type="SAM" id="Phobius"/>
    </source>
</evidence>
<gene>
    <name evidence="3" type="ORF">B9Z19DRAFT_1189747</name>
</gene>
<keyword evidence="2" id="KW-1133">Transmembrane helix</keyword>
<dbReference type="EMBL" id="NESQ01000015">
    <property type="protein sequence ID" value="PUU83310.1"/>
    <property type="molecule type" value="Genomic_DNA"/>
</dbReference>
<feature type="region of interest" description="Disordered" evidence="1">
    <location>
        <begin position="151"/>
        <end position="224"/>
    </location>
</feature>
<keyword evidence="2" id="KW-0812">Transmembrane</keyword>